<reference evidence="4" key="2">
    <citation type="submission" date="2020-01" db="EMBL/GenBank/DDBJ databases">
        <authorList>
            <person name="Korhonen P.K.K."/>
            <person name="Guangxu M.G."/>
            <person name="Wang T.W."/>
            <person name="Stroehlein A.J.S."/>
            <person name="Young N.D."/>
            <person name="Ang C.-S.A."/>
            <person name="Fernando D.W.F."/>
            <person name="Lu H.L."/>
            <person name="Taylor S.T."/>
            <person name="Ehtesham M.E.M."/>
            <person name="Najaraj S.H.N."/>
            <person name="Harsha G.H.G."/>
            <person name="Madugundu A.M."/>
            <person name="Renuse S.R."/>
            <person name="Holt D.H."/>
            <person name="Pandey A.P."/>
            <person name="Papenfuss A.P."/>
            <person name="Gasser R.B.G."/>
            <person name="Fischer K.F."/>
        </authorList>
    </citation>
    <scope>NUCLEOTIDE SEQUENCE</scope>
    <source>
        <strain evidence="4">SSS_KF_BRIS2020</strain>
    </source>
</reference>
<dbReference type="InterPro" id="IPR011992">
    <property type="entry name" value="EF-hand-dom_pair"/>
</dbReference>
<dbReference type="GO" id="GO:0004722">
    <property type="term" value="F:protein serine/threonine phosphatase activity"/>
    <property type="evidence" value="ECO:0007669"/>
    <property type="project" value="UniProtKB-EC"/>
</dbReference>
<comment type="catalytic activity">
    <reaction evidence="1">
        <text>O-phospho-L-threonyl-[protein] + H2O = L-threonyl-[protein] + phosphate</text>
        <dbReference type="Rhea" id="RHEA:47004"/>
        <dbReference type="Rhea" id="RHEA-COMP:11060"/>
        <dbReference type="Rhea" id="RHEA-COMP:11605"/>
        <dbReference type="ChEBI" id="CHEBI:15377"/>
        <dbReference type="ChEBI" id="CHEBI:30013"/>
        <dbReference type="ChEBI" id="CHEBI:43474"/>
        <dbReference type="ChEBI" id="CHEBI:61977"/>
        <dbReference type="EC" id="3.1.3.16"/>
    </reaction>
</comment>
<feature type="compositionally biased region" description="Low complexity" evidence="2">
    <location>
        <begin position="81"/>
        <end position="92"/>
    </location>
</feature>
<reference evidence="5" key="3">
    <citation type="submission" date="2022-06" db="UniProtKB">
        <authorList>
            <consortium name="EnsemblMetazoa"/>
        </authorList>
    </citation>
    <scope>IDENTIFICATION</scope>
</reference>
<keyword evidence="6" id="KW-1185">Reference proteome</keyword>
<sequence>MQINDQNDSTGEKIDKTDHSHEKCEKNYSNLSKNAESNPHLIHHHHHIHHHSNHCHSISNTRYHNLPILASRSKTMKRNLKSSNSSLRNTLKSSERNRTNSSRSSSAKREYFANKSKSVSSKSHHWRFRPENGLTPATSQYDCCAFIIHCPQHNKILVSHQKNYVWLPFVSLLPNLGWEDNALCGFLIIISGANTTKYNQFKENSPFQMYHCLQVLRLQLPRTMKFLTRLIYYFKLKSDVPNFDCCQDIAHLKWYPFESINKNMIANLWGPELIYFVHRNPYRPTSINEYSLEEAFLYVPRDPPRNLEEDMLKSLRITEKDVERVYEDFLEHCFPSFSLTIVSFKSYMKKHGFEKNDVRLEKFFRAFNYHKTNHLTFHEFLLGLACMETSIQHGKFRVKFIFRYYSDDYTYLTRENLRKLLLDIKNDVESIESRLESAMQIFQAKKIDADKWVITENDFVSAIGSHKFRGTSTLCRYPKGIFTQISRFRVSKVLDKAQKVLSNVLLKRRYHDSCKVCKEKKYQLAKHLIQINNQDNRMNYKRILVENFESNLSNQNVRSSKPNDNDCEKSLHSIETVFNKKSAANIIIDLVRDFSANKGTVQKPNCLLQNRAEDLWKLLMAIYNDINSLLIAEKKCQKIKSPCYIMGDIHGNLEDLFSLEKVLWRQLPCVGANYLFLGDYVDRGQWGFECAIYLFAFKILCPRKVTLLRGNHEVRLLQTHYTYRRECVNKYGEIHGLKIWELTNRIFDKLPVCAVVDEAIFCAHGGLPHTVNEIDKITKIKQELRDPERESPAAWEILWSDPCHMQQFLEIADLLNFDAKKSDGFIKNTKRGTAFLFNEIGLNHFLRKNGLTHVIRAHEVPPLGYTFHFGDKCATIFSCSHYCGNDNECACVLVDTQRIRVIHLDTVNNASATD</sequence>
<evidence type="ECO:0000313" key="5">
    <source>
        <dbReference type="EnsemblMetazoa" id="KAF7487975.1"/>
    </source>
</evidence>
<dbReference type="InterPro" id="IPR029052">
    <property type="entry name" value="Metallo-depent_PP-like"/>
</dbReference>
<dbReference type="PROSITE" id="PS00125">
    <property type="entry name" value="SER_THR_PHOSPHATASE"/>
    <property type="match status" value="1"/>
</dbReference>
<dbReference type="GO" id="GO:0005737">
    <property type="term" value="C:cytoplasm"/>
    <property type="evidence" value="ECO:0007669"/>
    <property type="project" value="TreeGrafter"/>
</dbReference>
<dbReference type="OrthoDB" id="256429at2759"/>
<evidence type="ECO:0000313" key="6">
    <source>
        <dbReference type="Proteomes" id="UP000070412"/>
    </source>
</evidence>
<dbReference type="InterPro" id="IPR006186">
    <property type="entry name" value="Ser/Thr-sp_prot-phosphatase"/>
</dbReference>
<protein>
    <recommendedName>
        <fullName evidence="1">Serine/threonine-protein phosphatase</fullName>
        <ecNumber evidence="1">3.1.3.16</ecNumber>
    </recommendedName>
</protein>
<dbReference type="Pfam" id="PF00149">
    <property type="entry name" value="Metallophos"/>
    <property type="match status" value="1"/>
</dbReference>
<proteinExistence type="inferred from homology"/>
<dbReference type="SUPFAM" id="SSF56300">
    <property type="entry name" value="Metallo-dependent phosphatases"/>
    <property type="match status" value="1"/>
</dbReference>
<dbReference type="GO" id="GO:0005634">
    <property type="term" value="C:nucleus"/>
    <property type="evidence" value="ECO:0007669"/>
    <property type="project" value="TreeGrafter"/>
</dbReference>
<dbReference type="SUPFAM" id="SSF47473">
    <property type="entry name" value="EF-hand"/>
    <property type="match status" value="1"/>
</dbReference>
<comment type="similarity">
    <text evidence="1">Belongs to the PPP phosphatase family.</text>
</comment>
<reference evidence="6" key="1">
    <citation type="journal article" date="2020" name="PLoS Negl. Trop. Dis.">
        <title>High-quality nuclear genome for Sarcoptes scabiei-A critical resource for a neglected parasite.</title>
        <authorList>
            <person name="Korhonen P.K."/>
            <person name="Gasser R.B."/>
            <person name="Ma G."/>
            <person name="Wang T."/>
            <person name="Stroehlein A.J."/>
            <person name="Young N.D."/>
            <person name="Ang C.S."/>
            <person name="Fernando D.D."/>
            <person name="Lu H.C."/>
            <person name="Taylor S."/>
            <person name="Reynolds S.L."/>
            <person name="Mofiz E."/>
            <person name="Najaraj S.H."/>
            <person name="Gowda H."/>
            <person name="Madugundu A."/>
            <person name="Renuse S."/>
            <person name="Holt D."/>
            <person name="Pandey A."/>
            <person name="Papenfuss A.T."/>
            <person name="Fischer K."/>
        </authorList>
    </citation>
    <scope>NUCLEOTIDE SEQUENCE [LARGE SCALE GENOMIC DNA]</scope>
</reference>
<dbReference type="InterPro" id="IPR050341">
    <property type="entry name" value="PP1_catalytic_subunit"/>
</dbReference>
<dbReference type="CDD" id="cd00144">
    <property type="entry name" value="MPP_PPP_family"/>
    <property type="match status" value="1"/>
</dbReference>
<dbReference type="InterPro" id="IPR004843">
    <property type="entry name" value="Calcineurin-like_PHP"/>
</dbReference>
<evidence type="ECO:0000256" key="1">
    <source>
        <dbReference type="RuleBase" id="RU004273"/>
    </source>
</evidence>
<dbReference type="Gene3D" id="3.60.21.10">
    <property type="match status" value="1"/>
</dbReference>
<organism evidence="4">
    <name type="scientific">Sarcoptes scabiei</name>
    <name type="common">Itch mite</name>
    <name type="synonym">Acarus scabiei</name>
    <dbReference type="NCBI Taxonomy" id="52283"/>
    <lineage>
        <taxon>Eukaryota</taxon>
        <taxon>Metazoa</taxon>
        <taxon>Ecdysozoa</taxon>
        <taxon>Arthropoda</taxon>
        <taxon>Chelicerata</taxon>
        <taxon>Arachnida</taxon>
        <taxon>Acari</taxon>
        <taxon>Acariformes</taxon>
        <taxon>Sarcoptiformes</taxon>
        <taxon>Astigmata</taxon>
        <taxon>Psoroptidia</taxon>
        <taxon>Sarcoptoidea</taxon>
        <taxon>Sarcoptidae</taxon>
        <taxon>Sarcoptinae</taxon>
        <taxon>Sarcoptes</taxon>
    </lineage>
</organism>
<feature type="region of interest" description="Disordered" evidence="2">
    <location>
        <begin position="1"/>
        <end position="26"/>
    </location>
</feature>
<dbReference type="PANTHER" id="PTHR11668:SF496">
    <property type="entry name" value="SERINE_THREONINE-PROTEIN PHOSPHATASE"/>
    <property type="match status" value="1"/>
</dbReference>
<feature type="domain" description="Serine/threonine specific protein phosphatases" evidence="3">
    <location>
        <begin position="708"/>
        <end position="713"/>
    </location>
</feature>
<gene>
    <name evidence="4" type="ORF">SSS_8203</name>
</gene>
<dbReference type="EMBL" id="WVUK01000066">
    <property type="protein sequence ID" value="KAF7487975.1"/>
    <property type="molecule type" value="Genomic_DNA"/>
</dbReference>
<evidence type="ECO:0000313" key="4">
    <source>
        <dbReference type="EMBL" id="KAF7487975.1"/>
    </source>
</evidence>
<dbReference type="PRINTS" id="PR00114">
    <property type="entry name" value="STPHPHTASE"/>
</dbReference>
<dbReference type="EnsemblMetazoa" id="SSS_8203s_mrna">
    <property type="protein sequence ID" value="KAF7487975.1"/>
    <property type="gene ID" value="SSS_8203"/>
</dbReference>
<dbReference type="Proteomes" id="UP000070412">
    <property type="component" value="Unassembled WGS sequence"/>
</dbReference>
<accession>A0A834R0H4</accession>
<keyword evidence="1" id="KW-0378">Hydrolase</keyword>
<evidence type="ECO:0000256" key="2">
    <source>
        <dbReference type="SAM" id="MobiDB-lite"/>
    </source>
</evidence>
<feature type="compositionally biased region" description="Basic and acidic residues" evidence="2">
    <location>
        <begin position="10"/>
        <end position="26"/>
    </location>
</feature>
<name>A0A834R0H4_SARSC</name>
<dbReference type="SMART" id="SM00156">
    <property type="entry name" value="PP2Ac"/>
    <property type="match status" value="1"/>
</dbReference>
<dbReference type="Gene3D" id="1.10.238.10">
    <property type="entry name" value="EF-hand"/>
    <property type="match status" value="1"/>
</dbReference>
<dbReference type="PANTHER" id="PTHR11668">
    <property type="entry name" value="SERINE/THREONINE PROTEIN PHOSPHATASE"/>
    <property type="match status" value="1"/>
</dbReference>
<feature type="region of interest" description="Disordered" evidence="2">
    <location>
        <begin position="76"/>
        <end position="116"/>
    </location>
</feature>
<dbReference type="AlphaFoldDB" id="A0A834R0H4"/>
<evidence type="ECO:0000259" key="3">
    <source>
        <dbReference type="PROSITE" id="PS00125"/>
    </source>
</evidence>
<dbReference type="EC" id="3.1.3.16" evidence="1"/>